<gene>
    <name evidence="1" type="ORF">K7J14_09750</name>
</gene>
<dbReference type="RefSeq" id="WP_230755693.1">
    <property type="nucleotide sequence ID" value="NZ_JAINWA010000003.1"/>
</dbReference>
<reference evidence="1" key="1">
    <citation type="submission" date="2021-08" db="EMBL/GenBank/DDBJ databases">
        <title>Comparative analyses of Brucepasteria parasyntrophica and Teretinema zuelzerae.</title>
        <authorList>
            <person name="Song Y."/>
            <person name="Brune A."/>
        </authorList>
    </citation>
    <scope>NUCLEOTIDE SEQUENCE</scope>
    <source>
        <strain evidence="1">DSM 1903</strain>
    </source>
</reference>
<sequence length="111" mass="12902">MNKRQFEGEVSQIVRMLSEHAYLQYSPASQKEYSQKIAAAWVHFQELMLRATHVLLPEDLEAAEDFSLVRKGTAHEVYRLLSRAAGRHGRKGEQETEALFRTAEERLKLMR</sequence>
<dbReference type="Proteomes" id="UP001198163">
    <property type="component" value="Unassembled WGS sequence"/>
</dbReference>
<dbReference type="AlphaFoldDB" id="A0AAE3EIB3"/>
<organism evidence="1 2">
    <name type="scientific">Teretinema zuelzerae</name>
    <dbReference type="NCBI Taxonomy" id="156"/>
    <lineage>
        <taxon>Bacteria</taxon>
        <taxon>Pseudomonadati</taxon>
        <taxon>Spirochaetota</taxon>
        <taxon>Spirochaetia</taxon>
        <taxon>Spirochaetales</taxon>
        <taxon>Treponemataceae</taxon>
        <taxon>Teretinema</taxon>
    </lineage>
</organism>
<comment type="caution">
    <text evidence="1">The sequence shown here is derived from an EMBL/GenBank/DDBJ whole genome shotgun (WGS) entry which is preliminary data.</text>
</comment>
<accession>A0AAE3EIB3</accession>
<proteinExistence type="predicted"/>
<dbReference type="EMBL" id="JAINWA010000003">
    <property type="protein sequence ID" value="MCD1654982.1"/>
    <property type="molecule type" value="Genomic_DNA"/>
</dbReference>
<evidence type="ECO:0000313" key="1">
    <source>
        <dbReference type="EMBL" id="MCD1654982.1"/>
    </source>
</evidence>
<name>A0AAE3EIB3_9SPIR</name>
<keyword evidence="2" id="KW-1185">Reference proteome</keyword>
<evidence type="ECO:0000313" key="2">
    <source>
        <dbReference type="Proteomes" id="UP001198163"/>
    </source>
</evidence>
<protein>
    <submittedName>
        <fullName evidence="1">Uncharacterized protein</fullName>
    </submittedName>
</protein>